<organism evidence="1">
    <name type="scientific">Sheuella amnicola</name>
    <dbReference type="NCBI Taxonomy" id="2707330"/>
    <lineage>
        <taxon>Bacteria</taxon>
        <taxon>Pseudomonadati</taxon>
        <taxon>Pseudomonadota</taxon>
        <taxon>Betaproteobacteria</taxon>
        <taxon>Burkholderiales</taxon>
        <taxon>Alcaligenaceae</taxon>
        <taxon>Sheuella</taxon>
    </lineage>
</organism>
<accession>A0A6B2QYP7</accession>
<protein>
    <submittedName>
        <fullName evidence="1">Pyrimidine 5'-nucleotidase</fullName>
    </submittedName>
</protein>
<dbReference type="InterPro" id="IPR006439">
    <property type="entry name" value="HAD-SF_hydro_IA"/>
</dbReference>
<dbReference type="EMBL" id="JAAGRN010000002">
    <property type="protein sequence ID" value="NDY82259.1"/>
    <property type="molecule type" value="Genomic_DNA"/>
</dbReference>
<evidence type="ECO:0000313" key="1">
    <source>
        <dbReference type="EMBL" id="NDY82259.1"/>
    </source>
</evidence>
<reference evidence="1" key="1">
    <citation type="submission" date="2020-02" db="EMBL/GenBank/DDBJ databases">
        <authorList>
            <person name="Chen W.-M."/>
        </authorList>
    </citation>
    <scope>NUCLEOTIDE SEQUENCE</scope>
    <source>
        <strain evidence="1">NBD-18</strain>
    </source>
</reference>
<dbReference type="PANTHER" id="PTHR12725">
    <property type="entry name" value="HALOACID DEHALOGENASE-LIKE HYDROLASE"/>
    <property type="match status" value="1"/>
</dbReference>
<dbReference type="SFLD" id="SFLDG01132">
    <property type="entry name" value="C1.5.3:_5'-Nucleotidase_Like"/>
    <property type="match status" value="1"/>
</dbReference>
<dbReference type="InterPro" id="IPR023214">
    <property type="entry name" value="HAD_sf"/>
</dbReference>
<dbReference type="Gene3D" id="3.40.50.1000">
    <property type="entry name" value="HAD superfamily/HAD-like"/>
    <property type="match status" value="1"/>
</dbReference>
<sequence>MTIRRQLQHPPVRTRRARVHGTASLTHQGHVHLKNEGKGPVWFFDLDNTLHDTSFRIFKEINIGMTAAVMESLNVDEQTANVLRTKYWRRYGATMIGMVKHHGISARSFLHRSHSFDVAPLIRAETGLASKLSRLPGRKVLVTNAPLHYARAVLKHLRILRCFDSLWGVEEMLVHGHYRPKPSVSIMRYILAHEGVSPRRAILVEDTLENLRGARAAGMRTVHVFHPGTPFAHGKSGRPDFVDLRVNSIGHLLLQRRPVRGA</sequence>
<comment type="caution">
    <text evidence="1">The sequence shown here is derived from an EMBL/GenBank/DDBJ whole genome shotgun (WGS) entry which is preliminary data.</text>
</comment>
<dbReference type="PANTHER" id="PTHR12725:SF117">
    <property type="entry name" value="HALOACID DEHALOGENASE-LIKE HYDROLASE"/>
    <property type="match status" value="1"/>
</dbReference>
<dbReference type="RefSeq" id="WP_163651575.1">
    <property type="nucleotide sequence ID" value="NZ_JAAGRN010000002.1"/>
</dbReference>
<dbReference type="SUPFAM" id="SSF56784">
    <property type="entry name" value="HAD-like"/>
    <property type="match status" value="1"/>
</dbReference>
<dbReference type="SFLD" id="SFLDG01129">
    <property type="entry name" value="C1.5:_HAD__Beta-PGM__Phosphata"/>
    <property type="match status" value="1"/>
</dbReference>
<dbReference type="NCBIfam" id="TIGR01993">
    <property type="entry name" value="Pyr-5-nucltdase"/>
    <property type="match status" value="1"/>
</dbReference>
<dbReference type="Gene3D" id="1.10.150.450">
    <property type="match status" value="1"/>
</dbReference>
<dbReference type="SFLD" id="SFLDS00003">
    <property type="entry name" value="Haloacid_Dehalogenase"/>
    <property type="match status" value="1"/>
</dbReference>
<dbReference type="InterPro" id="IPR010237">
    <property type="entry name" value="Pyr-5-nucltdase"/>
</dbReference>
<proteinExistence type="predicted"/>
<dbReference type="NCBIfam" id="TIGR01509">
    <property type="entry name" value="HAD-SF-IA-v3"/>
    <property type="match status" value="1"/>
</dbReference>
<dbReference type="AlphaFoldDB" id="A0A6B2QYP7"/>
<dbReference type="InterPro" id="IPR036412">
    <property type="entry name" value="HAD-like_sf"/>
</dbReference>
<dbReference type="InterPro" id="IPR041492">
    <property type="entry name" value="HAD_2"/>
</dbReference>
<gene>
    <name evidence="1" type="ORF">G3I67_03340</name>
</gene>
<dbReference type="Pfam" id="PF13419">
    <property type="entry name" value="HAD_2"/>
    <property type="match status" value="1"/>
</dbReference>
<name>A0A6B2QYP7_9BURK</name>